<dbReference type="InParanoid" id="A0A2K2DB03"/>
<name>A0A2K2DB03_BRADI</name>
<gene>
    <name evidence="1" type="ORF">BRADI_2g27904v3</name>
</gene>
<reference evidence="2" key="3">
    <citation type="submission" date="2018-08" db="UniProtKB">
        <authorList>
            <consortium name="EnsemblPlants"/>
        </authorList>
    </citation>
    <scope>IDENTIFICATION</scope>
    <source>
        <strain evidence="2">cv. Bd21</strain>
    </source>
</reference>
<dbReference type="AlphaFoldDB" id="A0A2K2DB03"/>
<reference evidence="1" key="2">
    <citation type="submission" date="2017-06" db="EMBL/GenBank/DDBJ databases">
        <title>WGS assembly of Brachypodium distachyon.</title>
        <authorList>
            <consortium name="The International Brachypodium Initiative"/>
            <person name="Lucas S."/>
            <person name="Harmon-Smith M."/>
            <person name="Lail K."/>
            <person name="Tice H."/>
            <person name="Grimwood J."/>
            <person name="Bruce D."/>
            <person name="Barry K."/>
            <person name="Shu S."/>
            <person name="Lindquist E."/>
            <person name="Wang M."/>
            <person name="Pitluck S."/>
            <person name="Vogel J.P."/>
            <person name="Garvin D.F."/>
            <person name="Mockler T.C."/>
            <person name="Schmutz J."/>
            <person name="Rokhsar D."/>
            <person name="Bevan M.W."/>
        </authorList>
    </citation>
    <scope>NUCLEOTIDE SEQUENCE</scope>
    <source>
        <strain evidence="1">Bd21</strain>
    </source>
</reference>
<evidence type="ECO:0000313" key="3">
    <source>
        <dbReference type="Proteomes" id="UP000008810"/>
    </source>
</evidence>
<evidence type="ECO:0000313" key="1">
    <source>
        <dbReference type="EMBL" id="PNT71463.1"/>
    </source>
</evidence>
<protein>
    <submittedName>
        <fullName evidence="1 2">Uncharacterized protein</fullName>
    </submittedName>
</protein>
<evidence type="ECO:0000313" key="2">
    <source>
        <dbReference type="EnsemblPlants" id="PNT71463"/>
    </source>
</evidence>
<keyword evidence="3" id="KW-1185">Reference proteome</keyword>
<proteinExistence type="predicted"/>
<sequence>MESKPMGINCVMGKRRDNKSRSCHGLEDTAVALLPNVPHDVNDHPIEILSFFFVNRLGGLNPPGTSVSIVRRLDLLKDVEVVVVKDFIPHLAGKGASKEKVCPGLMRISAKGTSRSVQPAPDGEIVGGEDLVLHKKPGEEFRPWLSRQCLRVGHGWSRGIEPYTPSWRYRSHVRSNAK</sequence>
<dbReference type="Proteomes" id="UP000008810">
    <property type="component" value="Chromosome 2"/>
</dbReference>
<dbReference type="EnsemblPlants" id="PNT71463">
    <property type="protein sequence ID" value="PNT71463"/>
    <property type="gene ID" value="BRADI_2g27904v3"/>
</dbReference>
<organism evidence="1">
    <name type="scientific">Brachypodium distachyon</name>
    <name type="common">Purple false brome</name>
    <name type="synonym">Trachynia distachya</name>
    <dbReference type="NCBI Taxonomy" id="15368"/>
    <lineage>
        <taxon>Eukaryota</taxon>
        <taxon>Viridiplantae</taxon>
        <taxon>Streptophyta</taxon>
        <taxon>Embryophyta</taxon>
        <taxon>Tracheophyta</taxon>
        <taxon>Spermatophyta</taxon>
        <taxon>Magnoliopsida</taxon>
        <taxon>Liliopsida</taxon>
        <taxon>Poales</taxon>
        <taxon>Poaceae</taxon>
        <taxon>BOP clade</taxon>
        <taxon>Pooideae</taxon>
        <taxon>Stipodae</taxon>
        <taxon>Brachypodieae</taxon>
        <taxon>Brachypodium</taxon>
    </lineage>
</organism>
<dbReference type="Gramene" id="PNT71463">
    <property type="protein sequence ID" value="PNT71463"/>
    <property type="gene ID" value="BRADI_2g27904v3"/>
</dbReference>
<accession>A0A2K2DB03</accession>
<dbReference type="EMBL" id="CM000881">
    <property type="protein sequence ID" value="PNT71463.1"/>
    <property type="molecule type" value="Genomic_DNA"/>
</dbReference>
<reference evidence="1 2" key="1">
    <citation type="journal article" date="2010" name="Nature">
        <title>Genome sequencing and analysis of the model grass Brachypodium distachyon.</title>
        <authorList>
            <consortium name="International Brachypodium Initiative"/>
        </authorList>
    </citation>
    <scope>NUCLEOTIDE SEQUENCE [LARGE SCALE GENOMIC DNA]</scope>
    <source>
        <strain evidence="1 2">Bd21</strain>
    </source>
</reference>